<sequence>KLEKELKKSFKKDGKNKHQAINKTDLLEDNNIDEMWEIIQKAIQRAAENTLSKKKRTPKLLKLQPENKELKSLKRDIKTTGKWCRKLKKLANIRETTTDREDPTDKLVKE</sequence>
<comment type="caution">
    <text evidence="1">The sequence shown here is derived from an EMBL/GenBank/DDBJ whole genome shotgun (WGS) entry which is preliminary data.</text>
</comment>
<evidence type="ECO:0000313" key="1">
    <source>
        <dbReference type="EMBL" id="CAG8537866.1"/>
    </source>
</evidence>
<feature type="non-terminal residue" evidence="1">
    <location>
        <position position="1"/>
    </location>
</feature>
<proteinExistence type="predicted"/>
<protein>
    <submittedName>
        <fullName evidence="1">12328_t:CDS:1</fullName>
    </submittedName>
</protein>
<evidence type="ECO:0000313" key="2">
    <source>
        <dbReference type="Proteomes" id="UP000789702"/>
    </source>
</evidence>
<gene>
    <name evidence="1" type="ORF">DHETER_LOCUS4666</name>
</gene>
<name>A0ACA9LP59_9GLOM</name>
<organism evidence="1 2">
    <name type="scientific">Dentiscutata heterogama</name>
    <dbReference type="NCBI Taxonomy" id="1316150"/>
    <lineage>
        <taxon>Eukaryota</taxon>
        <taxon>Fungi</taxon>
        <taxon>Fungi incertae sedis</taxon>
        <taxon>Mucoromycota</taxon>
        <taxon>Glomeromycotina</taxon>
        <taxon>Glomeromycetes</taxon>
        <taxon>Diversisporales</taxon>
        <taxon>Gigasporaceae</taxon>
        <taxon>Dentiscutata</taxon>
    </lineage>
</organism>
<accession>A0ACA9LP59</accession>
<keyword evidence="2" id="KW-1185">Reference proteome</keyword>
<reference evidence="1" key="1">
    <citation type="submission" date="2021-06" db="EMBL/GenBank/DDBJ databases">
        <authorList>
            <person name="Kallberg Y."/>
            <person name="Tangrot J."/>
            <person name="Rosling A."/>
        </authorList>
    </citation>
    <scope>NUCLEOTIDE SEQUENCE</scope>
    <source>
        <strain evidence="1">IL203A</strain>
    </source>
</reference>
<dbReference type="Proteomes" id="UP000789702">
    <property type="component" value="Unassembled WGS sequence"/>
</dbReference>
<dbReference type="EMBL" id="CAJVPU010004766">
    <property type="protein sequence ID" value="CAG8537866.1"/>
    <property type="molecule type" value="Genomic_DNA"/>
</dbReference>